<keyword evidence="1" id="KW-1133">Transmembrane helix</keyword>
<organism evidence="2 3">
    <name type="scientific">Phaeodactylum tricornutum (strain CCAP 1055/1)</name>
    <dbReference type="NCBI Taxonomy" id="556484"/>
    <lineage>
        <taxon>Eukaryota</taxon>
        <taxon>Sar</taxon>
        <taxon>Stramenopiles</taxon>
        <taxon>Ochrophyta</taxon>
        <taxon>Bacillariophyta</taxon>
        <taxon>Bacillariophyceae</taxon>
        <taxon>Bacillariophycidae</taxon>
        <taxon>Naviculales</taxon>
        <taxon>Phaeodactylaceae</taxon>
        <taxon>Phaeodactylum</taxon>
    </lineage>
</organism>
<reference evidence="3" key="2">
    <citation type="submission" date="2008-08" db="EMBL/GenBank/DDBJ databases">
        <authorList>
            <consortium name="Diatom Consortium"/>
            <person name="Grigoriev I."/>
            <person name="Grimwood J."/>
            <person name="Kuo A."/>
            <person name="Otillar R.P."/>
            <person name="Salamov A."/>
            <person name="Detter J.C."/>
            <person name="Lindquist E."/>
            <person name="Shapiro H."/>
            <person name="Lucas S."/>
            <person name="Glavina del Rio T."/>
            <person name="Pitluck S."/>
            <person name="Rokhsar D."/>
            <person name="Bowler C."/>
        </authorList>
    </citation>
    <scope>GENOME REANNOTATION</scope>
    <source>
        <strain evidence="3">CCAP 1055/1</strain>
    </source>
</reference>
<dbReference type="AlphaFoldDB" id="B7FP87"/>
<evidence type="ECO:0000256" key="1">
    <source>
        <dbReference type="SAM" id="Phobius"/>
    </source>
</evidence>
<dbReference type="PaxDb" id="2850-Phatr42702"/>
<dbReference type="KEGG" id="pti:PHATRDRAFT_42702"/>
<dbReference type="Proteomes" id="UP000000759">
    <property type="component" value="Chromosome 1"/>
</dbReference>
<dbReference type="InParanoid" id="B7FP87"/>
<dbReference type="eggNOG" id="ENOG502SFZ0">
    <property type="taxonomic scope" value="Eukaryota"/>
</dbReference>
<evidence type="ECO:0000313" key="2">
    <source>
        <dbReference type="EMBL" id="EEC51127.1"/>
    </source>
</evidence>
<dbReference type="GeneID" id="7196108"/>
<evidence type="ECO:0000313" key="3">
    <source>
        <dbReference type="Proteomes" id="UP000000759"/>
    </source>
</evidence>
<dbReference type="OrthoDB" id="202465at2759"/>
<reference evidence="2 3" key="1">
    <citation type="journal article" date="2008" name="Nature">
        <title>The Phaeodactylum genome reveals the evolutionary history of diatom genomes.</title>
        <authorList>
            <person name="Bowler C."/>
            <person name="Allen A.E."/>
            <person name="Badger J.H."/>
            <person name="Grimwood J."/>
            <person name="Jabbari K."/>
            <person name="Kuo A."/>
            <person name="Maheswari U."/>
            <person name="Martens C."/>
            <person name="Maumus F."/>
            <person name="Otillar R.P."/>
            <person name="Rayko E."/>
            <person name="Salamov A."/>
            <person name="Vandepoele K."/>
            <person name="Beszteri B."/>
            <person name="Gruber A."/>
            <person name="Heijde M."/>
            <person name="Katinka M."/>
            <person name="Mock T."/>
            <person name="Valentin K."/>
            <person name="Verret F."/>
            <person name="Berges J.A."/>
            <person name="Brownlee C."/>
            <person name="Cadoret J.P."/>
            <person name="Chiovitti A."/>
            <person name="Choi C.J."/>
            <person name="Coesel S."/>
            <person name="De Martino A."/>
            <person name="Detter J.C."/>
            <person name="Durkin C."/>
            <person name="Falciatore A."/>
            <person name="Fournet J."/>
            <person name="Haruta M."/>
            <person name="Huysman M.J."/>
            <person name="Jenkins B.D."/>
            <person name="Jiroutova K."/>
            <person name="Jorgensen R.E."/>
            <person name="Joubert Y."/>
            <person name="Kaplan A."/>
            <person name="Kroger N."/>
            <person name="Kroth P.G."/>
            <person name="La Roche J."/>
            <person name="Lindquist E."/>
            <person name="Lommer M."/>
            <person name="Martin-Jezequel V."/>
            <person name="Lopez P.J."/>
            <person name="Lucas S."/>
            <person name="Mangogna M."/>
            <person name="McGinnis K."/>
            <person name="Medlin L.K."/>
            <person name="Montsant A."/>
            <person name="Oudot-Le Secq M.P."/>
            <person name="Napoli C."/>
            <person name="Obornik M."/>
            <person name="Parker M.S."/>
            <person name="Petit J.L."/>
            <person name="Porcel B.M."/>
            <person name="Poulsen N."/>
            <person name="Robison M."/>
            <person name="Rychlewski L."/>
            <person name="Rynearson T.A."/>
            <person name="Schmutz J."/>
            <person name="Shapiro H."/>
            <person name="Siaut M."/>
            <person name="Stanley M."/>
            <person name="Sussman M.R."/>
            <person name="Taylor A.R."/>
            <person name="Vardi A."/>
            <person name="von Dassow P."/>
            <person name="Vyverman W."/>
            <person name="Willis A."/>
            <person name="Wyrwicz L.S."/>
            <person name="Rokhsar D.S."/>
            <person name="Weissenbach J."/>
            <person name="Armbrust E.V."/>
            <person name="Green B.R."/>
            <person name="Van de Peer Y."/>
            <person name="Grigoriev I.V."/>
        </authorList>
    </citation>
    <scope>NUCLEOTIDE SEQUENCE [LARGE SCALE GENOMIC DNA]</scope>
    <source>
        <strain evidence="2 3">CCAP 1055/1</strain>
    </source>
</reference>
<dbReference type="EMBL" id="CM000605">
    <property type="protein sequence ID" value="EEC51127.1"/>
    <property type="molecule type" value="Genomic_DNA"/>
</dbReference>
<feature type="transmembrane region" description="Helical" evidence="1">
    <location>
        <begin position="218"/>
        <end position="236"/>
    </location>
</feature>
<keyword evidence="1" id="KW-0812">Transmembrane</keyword>
<dbReference type="RefSeq" id="XP_002176664.1">
    <property type="nucleotide sequence ID" value="XM_002176628.1"/>
</dbReference>
<sequence length="319" mass="35446">MGVPFNHVRRSTPVGWTGRLDSTCAKFGLLACVWLAVACPVQASSARQGARILNPGKCTKHLISTTLSTRGGSSQVPHDFPQTSGFARVPSDGTMYPEAYAGAPVPENDDPFHETVQERVDYWRTQQRQQAAANMYSPRDEKGRMKLLTSVGKGSRALIFFVLMWRDVHLYEVADQLKSGLTRLFFVIPLAVLFIANMAGAVASITSPSQSAKKRLKAILNLDKLLEVLLIVFYFLRLTIAPSKYTPREIYISNTLHSVFFILQCQAFTKMSWDETAAQPVNSYTTMEPEKASTTPSSTLADDGWYDSQAIGDFKKTKF</sequence>
<name>B7FP87_PHATC</name>
<gene>
    <name evidence="2" type="ORF">PHATRDRAFT_42702</name>
</gene>
<proteinExistence type="predicted"/>
<dbReference type="HOGENOM" id="CLU_1231940_0_0_1"/>
<keyword evidence="1" id="KW-0472">Membrane</keyword>
<protein>
    <submittedName>
        <fullName evidence="2">Uncharacterized protein</fullName>
    </submittedName>
</protein>
<accession>B7FP87</accession>
<keyword evidence="3" id="KW-1185">Reference proteome</keyword>
<feature type="transmembrane region" description="Helical" evidence="1">
    <location>
        <begin position="185"/>
        <end position="206"/>
    </location>
</feature>